<dbReference type="EMBL" id="QXFT01004211">
    <property type="protein sequence ID" value="KAE9279469.1"/>
    <property type="molecule type" value="Genomic_DNA"/>
</dbReference>
<evidence type="ECO:0000313" key="2">
    <source>
        <dbReference type="Proteomes" id="UP000434957"/>
    </source>
</evidence>
<dbReference type="Proteomes" id="UP000434957">
    <property type="component" value="Unassembled WGS sequence"/>
</dbReference>
<sequence length="58" mass="6627">MAGRRQQFVVFGLFIDLYPAGLSENVRLPRGSKKVAMQTSKACRSSVDSIWRLRRNLD</sequence>
<gene>
    <name evidence="1" type="ORF">PR003_g28227</name>
</gene>
<comment type="caution">
    <text evidence="1">The sequence shown here is derived from an EMBL/GenBank/DDBJ whole genome shotgun (WGS) entry which is preliminary data.</text>
</comment>
<reference evidence="1 2" key="1">
    <citation type="submission" date="2018-08" db="EMBL/GenBank/DDBJ databases">
        <title>Genomic investigation of the strawberry pathogen Phytophthora fragariae indicates pathogenicity is determined by transcriptional variation in three key races.</title>
        <authorList>
            <person name="Adams T.M."/>
            <person name="Armitage A.D."/>
            <person name="Sobczyk M.K."/>
            <person name="Bates H.J."/>
            <person name="Dunwell J.M."/>
            <person name="Nellist C.F."/>
            <person name="Harrison R.J."/>
        </authorList>
    </citation>
    <scope>NUCLEOTIDE SEQUENCE [LARGE SCALE GENOMIC DNA]</scope>
    <source>
        <strain evidence="1 2">SCRP333</strain>
    </source>
</reference>
<evidence type="ECO:0000313" key="1">
    <source>
        <dbReference type="EMBL" id="KAE9279469.1"/>
    </source>
</evidence>
<accession>A0A6A4C1I2</accession>
<proteinExistence type="predicted"/>
<protein>
    <submittedName>
        <fullName evidence="1">Uncharacterized protein</fullName>
    </submittedName>
</protein>
<dbReference type="AlphaFoldDB" id="A0A6A4C1I2"/>
<name>A0A6A4C1I2_9STRA</name>
<keyword evidence="2" id="KW-1185">Reference proteome</keyword>
<organism evidence="1 2">
    <name type="scientific">Phytophthora rubi</name>
    <dbReference type="NCBI Taxonomy" id="129364"/>
    <lineage>
        <taxon>Eukaryota</taxon>
        <taxon>Sar</taxon>
        <taxon>Stramenopiles</taxon>
        <taxon>Oomycota</taxon>
        <taxon>Peronosporomycetes</taxon>
        <taxon>Peronosporales</taxon>
        <taxon>Peronosporaceae</taxon>
        <taxon>Phytophthora</taxon>
    </lineage>
</organism>